<dbReference type="SUPFAM" id="SSF52402">
    <property type="entry name" value="Adenine nucleotide alpha hydrolases-like"/>
    <property type="match status" value="1"/>
</dbReference>
<dbReference type="Gene3D" id="2.40.30.10">
    <property type="entry name" value="Translation factors"/>
    <property type="match status" value="1"/>
</dbReference>
<evidence type="ECO:0000256" key="5">
    <source>
        <dbReference type="ARBA" id="ARBA00022679"/>
    </source>
</evidence>
<keyword evidence="4" id="KW-0820">tRNA-binding</keyword>
<keyword evidence="6" id="KW-0819">tRNA processing</keyword>
<keyword evidence="8" id="KW-0067">ATP-binding</keyword>
<evidence type="ECO:0000256" key="2">
    <source>
        <dbReference type="ARBA" id="ARBA00013805"/>
    </source>
</evidence>
<dbReference type="Pfam" id="PF20258">
    <property type="entry name" value="tRNA_Me_trans_C"/>
    <property type="match status" value="1"/>
</dbReference>
<dbReference type="InterPro" id="IPR046884">
    <property type="entry name" value="MnmA-like_central"/>
</dbReference>
<dbReference type="PANTHER" id="PTHR11933:SF5">
    <property type="entry name" value="MITOCHONDRIAL TRNA-SPECIFIC 2-THIOURIDYLASE 1"/>
    <property type="match status" value="1"/>
</dbReference>
<dbReference type="FunFam" id="2.30.30.280:FF:000001">
    <property type="entry name" value="tRNA-specific 2-thiouridylase MnmA"/>
    <property type="match status" value="1"/>
</dbReference>
<dbReference type="Pfam" id="PF03054">
    <property type="entry name" value="tRNA_Me_trans"/>
    <property type="match status" value="1"/>
</dbReference>
<dbReference type="GO" id="GO:0016783">
    <property type="term" value="F:sulfurtransferase activity"/>
    <property type="evidence" value="ECO:0007669"/>
    <property type="project" value="InterPro"/>
</dbReference>
<dbReference type="NCBIfam" id="TIGR00420">
    <property type="entry name" value="trmU"/>
    <property type="match status" value="1"/>
</dbReference>
<dbReference type="Gene3D" id="3.40.50.620">
    <property type="entry name" value="HUPs"/>
    <property type="match status" value="1"/>
</dbReference>
<dbReference type="InterPro" id="IPR001763">
    <property type="entry name" value="Rhodanese-like_dom"/>
</dbReference>
<dbReference type="InterPro" id="IPR046885">
    <property type="entry name" value="MnmA-like_C"/>
</dbReference>
<dbReference type="FunFam" id="2.40.30.10:FF:000023">
    <property type="entry name" value="tRNA-specific 2-thiouridylase MnmA"/>
    <property type="match status" value="1"/>
</dbReference>
<reference evidence="12" key="1">
    <citation type="submission" date="2015-10" db="EMBL/GenBank/DDBJ databases">
        <authorList>
            <person name="Gilbert D.G."/>
        </authorList>
    </citation>
    <scope>NUCLEOTIDE SEQUENCE</scope>
</reference>
<dbReference type="PANTHER" id="PTHR11933">
    <property type="entry name" value="TRNA 5-METHYLAMINOMETHYL-2-THIOURIDYLATE -METHYLTRANSFERASE"/>
    <property type="match status" value="1"/>
</dbReference>
<organism evidence="12">
    <name type="scientific">hydrothermal vent metagenome</name>
    <dbReference type="NCBI Taxonomy" id="652676"/>
    <lineage>
        <taxon>unclassified sequences</taxon>
        <taxon>metagenomes</taxon>
        <taxon>ecological metagenomes</taxon>
    </lineage>
</organism>
<dbReference type="GO" id="GO:0005737">
    <property type="term" value="C:cytoplasm"/>
    <property type="evidence" value="ECO:0007669"/>
    <property type="project" value="UniProtKB-SubCell"/>
</dbReference>
<dbReference type="EMBL" id="FAXC01000291">
    <property type="protein sequence ID" value="CUV09729.1"/>
    <property type="molecule type" value="Genomic_DNA"/>
</dbReference>
<evidence type="ECO:0000256" key="7">
    <source>
        <dbReference type="ARBA" id="ARBA00022741"/>
    </source>
</evidence>
<dbReference type="Gene3D" id="2.30.30.280">
    <property type="entry name" value="Adenine nucleotide alpha hydrolases-like domains"/>
    <property type="match status" value="1"/>
</dbReference>
<keyword evidence="9" id="KW-0694">RNA-binding</keyword>
<evidence type="ECO:0000256" key="3">
    <source>
        <dbReference type="ARBA" id="ARBA00022490"/>
    </source>
</evidence>
<dbReference type="FunFam" id="3.40.50.620:FF:000004">
    <property type="entry name" value="tRNA-specific 2-thiouridylase MnmA"/>
    <property type="match status" value="1"/>
</dbReference>
<evidence type="ECO:0000256" key="1">
    <source>
        <dbReference type="ARBA" id="ARBA00004496"/>
    </source>
</evidence>
<gene>
    <name evidence="12" type="ORF">MGWOODY_Mmi1755</name>
</gene>
<dbReference type="GO" id="GO:0002143">
    <property type="term" value="P:tRNA wobble position uridine thiolation"/>
    <property type="evidence" value="ECO:0007669"/>
    <property type="project" value="TreeGrafter"/>
</dbReference>
<evidence type="ECO:0000256" key="8">
    <source>
        <dbReference type="ARBA" id="ARBA00022840"/>
    </source>
</evidence>
<proteinExistence type="inferred from homology"/>
<dbReference type="HAMAP" id="MF_00144">
    <property type="entry name" value="tRNA_thiouridyl_MnmA"/>
    <property type="match status" value="1"/>
</dbReference>
<dbReference type="GO" id="GO:0005524">
    <property type="term" value="F:ATP binding"/>
    <property type="evidence" value="ECO:0007669"/>
    <property type="project" value="UniProtKB-KW"/>
</dbReference>
<evidence type="ECO:0000256" key="4">
    <source>
        <dbReference type="ARBA" id="ARBA00022555"/>
    </source>
</evidence>
<name>A0A160VHY0_9ZZZZ</name>
<dbReference type="InterPro" id="IPR014729">
    <property type="entry name" value="Rossmann-like_a/b/a_fold"/>
</dbReference>
<dbReference type="InterPro" id="IPR004506">
    <property type="entry name" value="MnmA-like"/>
</dbReference>
<accession>A0A160VHY0</accession>
<keyword evidence="3" id="KW-0963">Cytoplasm</keyword>
<evidence type="ECO:0000256" key="10">
    <source>
        <dbReference type="ARBA" id="ARBA00023157"/>
    </source>
</evidence>
<comment type="subcellular location">
    <subcellularLocation>
        <location evidence="1">Cytoplasm</location>
    </subcellularLocation>
</comment>
<keyword evidence="10" id="KW-1015">Disulfide bond</keyword>
<dbReference type="Pfam" id="PF20259">
    <property type="entry name" value="tRNA_Me_trans_M"/>
    <property type="match status" value="1"/>
</dbReference>
<dbReference type="AlphaFoldDB" id="A0A160VHY0"/>
<dbReference type="CDD" id="cd01998">
    <property type="entry name" value="MnmA_TRMU-like"/>
    <property type="match status" value="1"/>
</dbReference>
<evidence type="ECO:0000256" key="6">
    <source>
        <dbReference type="ARBA" id="ARBA00022694"/>
    </source>
</evidence>
<dbReference type="InterPro" id="IPR023382">
    <property type="entry name" value="MnmA-like_central_sf"/>
</dbReference>
<evidence type="ECO:0000259" key="11">
    <source>
        <dbReference type="PROSITE" id="PS50206"/>
    </source>
</evidence>
<feature type="domain" description="Rhodanese" evidence="11">
    <location>
        <begin position="5"/>
        <end position="46"/>
    </location>
</feature>
<keyword evidence="5" id="KW-0808">Transferase</keyword>
<dbReference type="PROSITE" id="PS50206">
    <property type="entry name" value="RHODANESE_3"/>
    <property type="match status" value="1"/>
</dbReference>
<protein>
    <recommendedName>
        <fullName evidence="2">tRNA-specific 2-thiouridylase MnmA</fullName>
    </recommendedName>
</protein>
<dbReference type="NCBIfam" id="NF001138">
    <property type="entry name" value="PRK00143.1"/>
    <property type="match status" value="1"/>
</dbReference>
<evidence type="ECO:0000313" key="12">
    <source>
        <dbReference type="EMBL" id="CUV09729.1"/>
    </source>
</evidence>
<dbReference type="GO" id="GO:0000049">
    <property type="term" value="F:tRNA binding"/>
    <property type="evidence" value="ECO:0007669"/>
    <property type="project" value="UniProtKB-KW"/>
</dbReference>
<sequence>MSEKIVVGLSGGVDSSVAALLLHEQGYDVECIFMKNWEDDDGEICSSAEDYNDALQVCEILGLPLHSVNFSHEYWDKVFAYFLAEYKAGRTPNPDVLCNREIKFKAFLDYALQLGVSKIATGHYANVEETSSGFQLSKGTDRNKDQSYFLYMLSNKPLSKSIFPIGKIQKQEVRKLAKKAGLPTAEKKDSTGICFVGERNFRQFLERYLPEQPGDIISNEGEKVGTHDGLMYYTIGQRKGLGIGGGHNKSNSPWYVIEKIMDKNILRVCQGQNHPLLYSNIISASQLHWISGAAPDEGKQLAAKIRYRQKDKTCKIEPVNDNSAVIYFDEPVFAAAPGQSVVLYDGEVCLGGGIIEPYVS</sequence>
<evidence type="ECO:0000256" key="9">
    <source>
        <dbReference type="ARBA" id="ARBA00022884"/>
    </source>
</evidence>
<keyword evidence="7" id="KW-0547">Nucleotide-binding</keyword>